<dbReference type="SUPFAM" id="SSF47781">
    <property type="entry name" value="RuvA domain 2-like"/>
    <property type="match status" value="1"/>
</dbReference>
<dbReference type="InterPro" id="IPR010994">
    <property type="entry name" value="RuvA_2-like"/>
</dbReference>
<evidence type="ECO:0000313" key="2">
    <source>
        <dbReference type="Proteomes" id="UP000008694"/>
    </source>
</evidence>
<sequence>MPTQRRSKVSVSIASVFVTKWDCSNVASIFNRVKRLKGQFAQLYVVATLSTKEQSDSFMRSYFHSISLFVDMRWSLGNLHLYKSLMLRWDSRRLLRLLTLVGCCKQQKVASKLKVERKRIVQDTDIFIRFVTSIPNINKHDANTLCQAIGSIEAIAKASKEDILAISKHRSLF</sequence>
<gene>
    <name evidence="1" type="ORF">ARALYDRAFT_888608</name>
</gene>
<dbReference type="GO" id="GO:0000712">
    <property type="term" value="P:resolution of meiotic recombination intermediates"/>
    <property type="evidence" value="ECO:0007669"/>
    <property type="project" value="InterPro"/>
</dbReference>
<dbReference type="PANTHER" id="PTHR37394">
    <property type="entry name" value="PROTEIN PARTING DANCERS"/>
    <property type="match status" value="1"/>
</dbReference>
<proteinExistence type="predicted"/>
<evidence type="ECO:0000313" key="1">
    <source>
        <dbReference type="EMBL" id="EFH66218.1"/>
    </source>
</evidence>
<protein>
    <submittedName>
        <fullName evidence="1">Uncharacterized protein</fullName>
    </submittedName>
</protein>
<name>D7KPA8_ARALL</name>
<dbReference type="AlphaFoldDB" id="D7KPA8"/>
<organism evidence="2">
    <name type="scientific">Arabidopsis lyrata subsp. lyrata</name>
    <name type="common">Lyre-leaved rock-cress</name>
    <dbReference type="NCBI Taxonomy" id="81972"/>
    <lineage>
        <taxon>Eukaryota</taxon>
        <taxon>Viridiplantae</taxon>
        <taxon>Streptophyta</taxon>
        <taxon>Embryophyta</taxon>
        <taxon>Tracheophyta</taxon>
        <taxon>Spermatophyta</taxon>
        <taxon>Magnoliopsida</taxon>
        <taxon>eudicotyledons</taxon>
        <taxon>Gunneridae</taxon>
        <taxon>Pentapetalae</taxon>
        <taxon>rosids</taxon>
        <taxon>malvids</taxon>
        <taxon>Brassicales</taxon>
        <taxon>Brassicaceae</taxon>
        <taxon>Camelineae</taxon>
        <taxon>Arabidopsis</taxon>
    </lineage>
</organism>
<reference evidence="1" key="1">
    <citation type="submission" date="2009-11" db="EMBL/GenBank/DDBJ databases">
        <authorList>
            <consortium name="US DOE Joint Genome Institute (JGI-PGF)"/>
            <person name="Ottilar R."/>
            <person name="Schmutz J."/>
            <person name="Salamov A."/>
            <person name="Cheng J.F."/>
            <person name="Lucas S."/>
            <person name="Pitluck S."/>
            <person name="Gundlach H."/>
            <person name="Guo Y."/>
            <person name="Haberer G."/>
            <person name="Nasrallah J."/>
            <person name="Mayer K.F.X."/>
            <person name="van de Peer Y."/>
            <person name="Weigel D."/>
            <person name="Grigoriev I.V."/>
        </authorList>
    </citation>
    <scope>NUCLEOTIDE SEQUENCE</scope>
</reference>
<dbReference type="EMBL" id="GL348713">
    <property type="protein sequence ID" value="EFH66218.1"/>
    <property type="molecule type" value="Genomic_DNA"/>
</dbReference>
<reference evidence="1" key="2">
    <citation type="submission" date="2010-06" db="EMBL/GenBank/DDBJ databases">
        <title>The basis of rapid genome size change in Arabidopsis.</title>
        <authorList>
            <consortium name="US DOE Joint Genome Institute (JGI-PGF)"/>
            <person name="Bakker E."/>
            <person name="Bergelson J."/>
            <person name="Cheng J.Fang."/>
            <person name="Clark R.M."/>
            <person name="Fawcett J."/>
            <person name="Gaut B."/>
            <person name="Grigoriev I."/>
            <person name="Gundlach H."/>
            <person name="Guo Y."/>
            <person name="Haberer G."/>
            <person name="Hollister J."/>
            <person name="Hu T.T."/>
            <person name="Mayer K.F.X."/>
            <person name="Nasrallah J."/>
            <person name="Nordborg M."/>
            <person name="Otillar R."/>
            <person name="Pattyn P."/>
            <person name="Schmutz J."/>
            <person name="Spannagl M."/>
            <person name="van de Peer Y."/>
            <person name="Wang X."/>
            <person name="Weigel D."/>
            <person name="Yang L."/>
        </authorList>
    </citation>
    <scope>NUCLEOTIDE SEQUENCE</scope>
</reference>
<dbReference type="STRING" id="81972.D7KPA8"/>
<dbReference type="Gene3D" id="1.10.150.20">
    <property type="entry name" value="5' to 3' exonuclease, C-terminal subdomain"/>
    <property type="match status" value="1"/>
</dbReference>
<accession>D7KPA8</accession>
<dbReference type="Proteomes" id="UP000008694">
    <property type="component" value="Unassembled WGS sequence"/>
</dbReference>
<dbReference type="InterPro" id="IPR039172">
    <property type="entry name" value="PTD"/>
</dbReference>
<dbReference type="eggNOG" id="ENOG502QRWT">
    <property type="taxonomic scope" value="Eukaryota"/>
</dbReference>
<dbReference type="Gramene" id="scaffold_101402.1">
    <property type="protein sequence ID" value="scaffold_101402.1"/>
    <property type="gene ID" value="scaffold_101402.1"/>
</dbReference>
<dbReference type="HOGENOM" id="CLU_1549714_0_0_1"/>
<keyword evidence="2" id="KW-1185">Reference proteome</keyword>
<dbReference type="PANTHER" id="PTHR37394:SF1">
    <property type="entry name" value="PROTEIN PARTING DANCERS"/>
    <property type="match status" value="1"/>
</dbReference>